<feature type="transmembrane region" description="Helical" evidence="2">
    <location>
        <begin position="221"/>
        <end position="243"/>
    </location>
</feature>
<protein>
    <submittedName>
        <fullName evidence="3">DUF4173 domain-containing protein</fullName>
    </submittedName>
</protein>
<accession>A0ABV5P6E6</accession>
<gene>
    <name evidence="3" type="ORF">ACFFTU_02245</name>
</gene>
<feature type="transmembrane region" description="Helical" evidence="2">
    <location>
        <begin position="176"/>
        <end position="193"/>
    </location>
</feature>
<organism evidence="3 4">
    <name type="scientific">Streptomyces cremeus</name>
    <dbReference type="NCBI Taxonomy" id="66881"/>
    <lineage>
        <taxon>Bacteria</taxon>
        <taxon>Bacillati</taxon>
        <taxon>Actinomycetota</taxon>
        <taxon>Actinomycetes</taxon>
        <taxon>Kitasatosporales</taxon>
        <taxon>Streptomycetaceae</taxon>
        <taxon>Streptomyces</taxon>
    </lineage>
</organism>
<feature type="compositionally biased region" description="Basic and acidic residues" evidence="1">
    <location>
        <begin position="96"/>
        <end position="107"/>
    </location>
</feature>
<keyword evidence="2" id="KW-0472">Membrane</keyword>
<dbReference type="Proteomes" id="UP001589718">
    <property type="component" value="Unassembled WGS sequence"/>
</dbReference>
<feature type="transmembrane region" description="Helical" evidence="2">
    <location>
        <begin position="344"/>
        <end position="365"/>
    </location>
</feature>
<feature type="transmembrane region" description="Helical" evidence="2">
    <location>
        <begin position="457"/>
        <end position="478"/>
    </location>
</feature>
<proteinExistence type="predicted"/>
<feature type="transmembrane region" description="Helical" evidence="2">
    <location>
        <begin position="416"/>
        <end position="437"/>
    </location>
</feature>
<dbReference type="InterPro" id="IPR025291">
    <property type="entry name" value="DUF4153"/>
</dbReference>
<keyword evidence="4" id="KW-1185">Reference proteome</keyword>
<evidence type="ECO:0000313" key="3">
    <source>
        <dbReference type="EMBL" id="MFB9518772.1"/>
    </source>
</evidence>
<feature type="transmembrane region" description="Helical" evidence="2">
    <location>
        <begin position="131"/>
        <end position="164"/>
    </location>
</feature>
<feature type="compositionally biased region" description="Low complexity" evidence="1">
    <location>
        <begin position="61"/>
        <end position="78"/>
    </location>
</feature>
<sequence length="599" mass="63777">MPDDAQPSIPSPSAAPSPSAGPAPPEGEAAASRARAGTEPDAGPQDAVPQPPVAPGHGQRQPPAAAAQPPAPAAAQQQSALPLRQYQQWQQWQAHQHWEQQRQKKAAEPPAWRAGVRPAPPARIRTASLWAVLATGLLSALFLGAGLGLNLLVVAVPAALAAYFAAQAAGRRPRPWTLVWGLGGLALLVVPALRDAGWPTFLAVLSALALGSLALHGSRSWAGVLIGSVSIVGSLVPGVRWGWRGMRERANGSRDRWAPVLRTAAIAVGLLVVFGALFVSADAAFAELLGKLVPEVSVGDGPWRFLLFLLGLVGALAAARTAAAPHQWDKATIRPGRARKRLEWALPLIVLNLLFAAFNGVQLAVLLRGYEAVMDQSRAEYARQGFWQLLWATLLTIVVIAFAKRWAPRGGARDHLLVRSVLGALCLLTLVVVASALSRMNMYVDAYGLTRLRVSVAAMELWLGVVLVLIMAAGVFGARWLPRAVAASAGAAVLAFGLASPDALVAERNVARYEKHRTIDVEYLQDLSADAVPALDTLPEPLRSCALDAIRKGLDEDDPWYATSRGEQRALDLLKRRPIDERAAECRDLPSGDSGDGYR</sequence>
<dbReference type="Pfam" id="PF13687">
    <property type="entry name" value="DUF4153"/>
    <property type="match status" value="1"/>
</dbReference>
<evidence type="ECO:0000256" key="1">
    <source>
        <dbReference type="SAM" id="MobiDB-lite"/>
    </source>
</evidence>
<keyword evidence="2" id="KW-0812">Transmembrane</keyword>
<dbReference type="EMBL" id="JBHMCR010000002">
    <property type="protein sequence ID" value="MFB9518772.1"/>
    <property type="molecule type" value="Genomic_DNA"/>
</dbReference>
<feature type="compositionally biased region" description="Low complexity" evidence="1">
    <location>
        <begin position="85"/>
        <end position="95"/>
    </location>
</feature>
<feature type="region of interest" description="Disordered" evidence="1">
    <location>
        <begin position="1"/>
        <end position="118"/>
    </location>
</feature>
<feature type="compositionally biased region" description="Pro residues" evidence="1">
    <location>
        <begin position="9"/>
        <end position="25"/>
    </location>
</feature>
<reference evidence="3 4" key="1">
    <citation type="submission" date="2024-09" db="EMBL/GenBank/DDBJ databases">
        <authorList>
            <person name="Sun Q."/>
            <person name="Mori K."/>
        </authorList>
    </citation>
    <scope>NUCLEOTIDE SEQUENCE [LARGE SCALE GENOMIC DNA]</scope>
    <source>
        <strain evidence="3 4">JCM 4362</strain>
    </source>
</reference>
<evidence type="ECO:0000256" key="2">
    <source>
        <dbReference type="SAM" id="Phobius"/>
    </source>
</evidence>
<feature type="transmembrane region" description="Helical" evidence="2">
    <location>
        <begin position="305"/>
        <end position="323"/>
    </location>
</feature>
<dbReference type="RefSeq" id="WP_345217359.1">
    <property type="nucleotide sequence ID" value="NZ_BAAAXE010000001.1"/>
</dbReference>
<feature type="compositionally biased region" description="Low complexity" evidence="1">
    <location>
        <begin position="26"/>
        <end position="48"/>
    </location>
</feature>
<name>A0ABV5P6E6_STRCM</name>
<feature type="transmembrane region" description="Helical" evidence="2">
    <location>
        <begin position="264"/>
        <end position="285"/>
    </location>
</feature>
<comment type="caution">
    <text evidence="3">The sequence shown here is derived from an EMBL/GenBank/DDBJ whole genome shotgun (WGS) entry which is preliminary data.</text>
</comment>
<keyword evidence="2" id="KW-1133">Transmembrane helix</keyword>
<evidence type="ECO:0000313" key="4">
    <source>
        <dbReference type="Proteomes" id="UP001589718"/>
    </source>
</evidence>
<feature type="transmembrane region" description="Helical" evidence="2">
    <location>
        <begin position="385"/>
        <end position="404"/>
    </location>
</feature>